<evidence type="ECO:0000313" key="1">
    <source>
        <dbReference type="EMBL" id="KZL84829.1"/>
    </source>
</evidence>
<sequence length="137" mass="15827">MPGEKGKKCHTFGHGEFEARDPESRPLFHAWHISPLFTHSFTPYGPPHNTALSRRLLSSNEHVYRKPNLFSTSEEPLVFFSLVFFFVRIQVRSIQRYTIMLPDTFYTDKTRVIGGIEGCQPRVQYIDKLQLPKGLCG</sequence>
<dbReference type="AlphaFoldDB" id="A0A167E8R8"/>
<name>A0A167E8R8_COLIC</name>
<feature type="non-terminal residue" evidence="1">
    <location>
        <position position="137"/>
    </location>
</feature>
<accession>A0A167E8R8</accession>
<keyword evidence="2" id="KW-1185">Reference proteome</keyword>
<dbReference type="Proteomes" id="UP000076584">
    <property type="component" value="Unassembled WGS sequence"/>
</dbReference>
<evidence type="ECO:0000313" key="2">
    <source>
        <dbReference type="Proteomes" id="UP000076584"/>
    </source>
</evidence>
<dbReference type="EMBL" id="LFIW01000780">
    <property type="protein sequence ID" value="KZL84829.1"/>
    <property type="molecule type" value="Genomic_DNA"/>
</dbReference>
<reference evidence="1 2" key="1">
    <citation type="submission" date="2015-06" db="EMBL/GenBank/DDBJ databases">
        <title>Survival trade-offs in plant roots during colonization by closely related pathogenic and mutualistic fungi.</title>
        <authorList>
            <person name="Hacquard S."/>
            <person name="Kracher B."/>
            <person name="Hiruma K."/>
            <person name="Weinman A."/>
            <person name="Muench P."/>
            <person name="Garrido Oter R."/>
            <person name="Ver Loren van Themaat E."/>
            <person name="Dallerey J.-F."/>
            <person name="Damm U."/>
            <person name="Henrissat B."/>
            <person name="Lespinet O."/>
            <person name="Thon M."/>
            <person name="Kemen E."/>
            <person name="McHardy A.C."/>
            <person name="Schulze-Lefert P."/>
            <person name="O'Connell R.J."/>
        </authorList>
    </citation>
    <scope>NUCLEOTIDE SEQUENCE [LARGE SCALE GENOMIC DNA]</scope>
    <source>
        <strain evidence="1 2">MAFF 238704</strain>
    </source>
</reference>
<gene>
    <name evidence="1" type="ORF">CI238_08818</name>
</gene>
<comment type="caution">
    <text evidence="1">The sequence shown here is derived from an EMBL/GenBank/DDBJ whole genome shotgun (WGS) entry which is preliminary data.</text>
</comment>
<organism evidence="1 2">
    <name type="scientific">Colletotrichum incanum</name>
    <name type="common">Soybean anthracnose fungus</name>
    <dbReference type="NCBI Taxonomy" id="1573173"/>
    <lineage>
        <taxon>Eukaryota</taxon>
        <taxon>Fungi</taxon>
        <taxon>Dikarya</taxon>
        <taxon>Ascomycota</taxon>
        <taxon>Pezizomycotina</taxon>
        <taxon>Sordariomycetes</taxon>
        <taxon>Hypocreomycetidae</taxon>
        <taxon>Glomerellales</taxon>
        <taxon>Glomerellaceae</taxon>
        <taxon>Colletotrichum</taxon>
        <taxon>Colletotrichum spaethianum species complex</taxon>
    </lineage>
</organism>
<proteinExistence type="predicted"/>
<protein>
    <submittedName>
        <fullName evidence="1">Uncharacterized protein</fullName>
    </submittedName>
</protein>